<accession>A0A9Y2NI59</accession>
<dbReference type="KEGG" id="amog:QRX60_41175"/>
<dbReference type="RefSeq" id="WP_285996875.1">
    <property type="nucleotide sequence ID" value="NZ_CP127295.1"/>
</dbReference>
<reference evidence="1 2" key="1">
    <citation type="submission" date="2023-06" db="EMBL/GenBank/DDBJ databases">
        <authorList>
            <person name="Oyuntsetseg B."/>
            <person name="Kim S.B."/>
        </authorList>
    </citation>
    <scope>NUCLEOTIDE SEQUENCE [LARGE SCALE GENOMIC DNA]</scope>
    <source>
        <strain evidence="1 2">4-36</strain>
    </source>
</reference>
<protein>
    <recommendedName>
        <fullName evidence="3">Cupin</fullName>
    </recommendedName>
</protein>
<evidence type="ECO:0000313" key="1">
    <source>
        <dbReference type="EMBL" id="WIY00408.1"/>
    </source>
</evidence>
<dbReference type="InterPro" id="IPR011051">
    <property type="entry name" value="RmlC_Cupin_sf"/>
</dbReference>
<dbReference type="SUPFAM" id="SSF51182">
    <property type="entry name" value="RmlC-like cupins"/>
    <property type="match status" value="1"/>
</dbReference>
<evidence type="ECO:0000313" key="2">
    <source>
        <dbReference type="Proteomes" id="UP001239397"/>
    </source>
</evidence>
<gene>
    <name evidence="1" type="ORF">QRX60_41175</name>
</gene>
<dbReference type="InterPro" id="IPR014710">
    <property type="entry name" value="RmlC-like_jellyroll"/>
</dbReference>
<evidence type="ECO:0008006" key="3">
    <source>
        <dbReference type="Google" id="ProtNLM"/>
    </source>
</evidence>
<sequence length="111" mass="11448">MTGHPAVTSIDALAPDLLAEARDHGSRRAARTLAAGTSQRVTLIALADGADLAEHDSPPAATLYVVSGTVRLHSPSAAWTLDRGQLATIPPERHGLTALGDAVVLLTVALR</sequence>
<name>A0A9Y2NI59_9PSEU</name>
<proteinExistence type="predicted"/>
<keyword evidence="2" id="KW-1185">Reference proteome</keyword>
<organism evidence="1 2">
    <name type="scientific">Amycolatopsis mongoliensis</name>
    <dbReference type="NCBI Taxonomy" id="715475"/>
    <lineage>
        <taxon>Bacteria</taxon>
        <taxon>Bacillati</taxon>
        <taxon>Actinomycetota</taxon>
        <taxon>Actinomycetes</taxon>
        <taxon>Pseudonocardiales</taxon>
        <taxon>Pseudonocardiaceae</taxon>
        <taxon>Amycolatopsis</taxon>
    </lineage>
</organism>
<dbReference type="PANTHER" id="PTHR37694:SF1">
    <property type="entry name" value="SLR8022 PROTEIN"/>
    <property type="match status" value="1"/>
</dbReference>
<dbReference type="EMBL" id="CP127295">
    <property type="protein sequence ID" value="WIY00408.1"/>
    <property type="molecule type" value="Genomic_DNA"/>
</dbReference>
<dbReference type="AlphaFoldDB" id="A0A9Y2NI59"/>
<dbReference type="PANTHER" id="PTHR37694">
    <property type="entry name" value="SLR8022 PROTEIN"/>
    <property type="match status" value="1"/>
</dbReference>
<dbReference type="Gene3D" id="2.60.120.10">
    <property type="entry name" value="Jelly Rolls"/>
    <property type="match status" value="1"/>
</dbReference>
<dbReference type="Proteomes" id="UP001239397">
    <property type="component" value="Chromosome"/>
</dbReference>